<dbReference type="InterPro" id="IPR050256">
    <property type="entry name" value="Glycosyltransferase_2"/>
</dbReference>
<protein>
    <submittedName>
        <fullName evidence="3">Glycosyltransferase family 2 protein</fullName>
    </submittedName>
</protein>
<dbReference type="PANTHER" id="PTHR48090">
    <property type="entry name" value="UNDECAPRENYL-PHOSPHATE 4-DEOXY-4-FORMAMIDO-L-ARABINOSE TRANSFERASE-RELATED"/>
    <property type="match status" value="1"/>
</dbReference>
<dbReference type="PANTHER" id="PTHR48090:SF7">
    <property type="entry name" value="RFBJ PROTEIN"/>
    <property type="match status" value="1"/>
</dbReference>
<dbReference type="CDD" id="cd04179">
    <property type="entry name" value="DPM_DPG-synthase_like"/>
    <property type="match status" value="1"/>
</dbReference>
<dbReference type="Gene3D" id="3.90.550.10">
    <property type="entry name" value="Spore Coat Polysaccharide Biosynthesis Protein SpsA, Chain A"/>
    <property type="match status" value="1"/>
</dbReference>
<reference evidence="3 4" key="1">
    <citation type="journal article" date="2019" name="Environ. Microbiol.">
        <title>Genomics insights into ecotype formation of ammonia-oxidizing archaea in the deep ocean.</title>
        <authorList>
            <person name="Wang Y."/>
            <person name="Huang J.M."/>
            <person name="Cui G.J."/>
            <person name="Nunoura T."/>
            <person name="Takaki Y."/>
            <person name="Li W.L."/>
            <person name="Li J."/>
            <person name="Gao Z.M."/>
            <person name="Takai K."/>
            <person name="Zhang A.Q."/>
            <person name="Stepanauskas R."/>
        </authorList>
    </citation>
    <scope>NUCLEOTIDE SEQUENCE [LARGE SCALE GENOMIC DNA]</scope>
    <source>
        <strain evidence="3 4">F20</strain>
    </source>
</reference>
<dbReference type="AlphaFoldDB" id="A0A7K4NSL8"/>
<dbReference type="Pfam" id="PF00535">
    <property type="entry name" value="Glycos_transf_2"/>
    <property type="match status" value="1"/>
</dbReference>
<keyword evidence="1" id="KW-0812">Transmembrane</keyword>
<evidence type="ECO:0000256" key="1">
    <source>
        <dbReference type="SAM" id="Phobius"/>
    </source>
</evidence>
<dbReference type="Proteomes" id="UP000526196">
    <property type="component" value="Unassembled WGS sequence"/>
</dbReference>
<proteinExistence type="predicted"/>
<keyword evidence="1" id="KW-0472">Membrane</keyword>
<evidence type="ECO:0000313" key="3">
    <source>
        <dbReference type="EMBL" id="NWK05330.1"/>
    </source>
</evidence>
<keyword evidence="3" id="KW-0808">Transferase</keyword>
<gene>
    <name evidence="3" type="ORF">HX833_04480</name>
</gene>
<accession>A0A7K4NSL8</accession>
<evidence type="ECO:0000313" key="4">
    <source>
        <dbReference type="Proteomes" id="UP000526196"/>
    </source>
</evidence>
<feature type="domain" description="Glycosyltransferase 2-like" evidence="2">
    <location>
        <begin position="5"/>
        <end position="162"/>
    </location>
</feature>
<dbReference type="SUPFAM" id="SSF53448">
    <property type="entry name" value="Nucleotide-diphospho-sugar transferases"/>
    <property type="match status" value="1"/>
</dbReference>
<sequence>MKIIVGIPAFNEEKNIAPIITKLTNIADKIIVCDDGSTDLTSKISEKLGALVIKHEKNMGYGAAIRSIFLKAKDLNGEILVTFDADGQHRVQDIQNVINPIINGESEIVIGSRFLDENEKDVPSYRKIGIKVITKITNVTIKEKLTDSQSGFRAYSKKVINELNPSELGMGISTEILIKASSKNFRISEVPIKITYSGDTSTHNPISHGSSVILSTIKYTSIEHPLKFYGIPSLIFFIIGFSFTYAATQYYSEIGRLNTNLTIVAAGTVLIAVVLLITSILLYSLVSVVRENNSN</sequence>
<evidence type="ECO:0000259" key="2">
    <source>
        <dbReference type="Pfam" id="PF00535"/>
    </source>
</evidence>
<feature type="transmembrane region" description="Helical" evidence="1">
    <location>
        <begin position="263"/>
        <end position="286"/>
    </location>
</feature>
<organism evidence="3 4">
    <name type="scientific">Marine Group I thaumarchaeote</name>
    <dbReference type="NCBI Taxonomy" id="2511932"/>
    <lineage>
        <taxon>Archaea</taxon>
        <taxon>Nitrososphaerota</taxon>
        <taxon>Marine Group I</taxon>
    </lineage>
</organism>
<dbReference type="InterPro" id="IPR001173">
    <property type="entry name" value="Glyco_trans_2-like"/>
</dbReference>
<name>A0A7K4NSL8_9ARCH</name>
<dbReference type="GO" id="GO:0016740">
    <property type="term" value="F:transferase activity"/>
    <property type="evidence" value="ECO:0007669"/>
    <property type="project" value="UniProtKB-KW"/>
</dbReference>
<feature type="transmembrane region" description="Helical" evidence="1">
    <location>
        <begin position="228"/>
        <end position="251"/>
    </location>
</feature>
<comment type="caution">
    <text evidence="3">The sequence shown here is derived from an EMBL/GenBank/DDBJ whole genome shotgun (WGS) entry which is preliminary data.</text>
</comment>
<dbReference type="InterPro" id="IPR029044">
    <property type="entry name" value="Nucleotide-diphossugar_trans"/>
</dbReference>
<keyword evidence="1" id="KW-1133">Transmembrane helix</keyword>
<dbReference type="EMBL" id="JACASX010000006">
    <property type="protein sequence ID" value="NWK05330.1"/>
    <property type="molecule type" value="Genomic_DNA"/>
</dbReference>